<dbReference type="PRINTS" id="PR00086">
    <property type="entry name" value="LLDHDRGNASE"/>
</dbReference>
<dbReference type="PANTHER" id="PTHR43128">
    <property type="entry name" value="L-2-HYDROXYCARBOXYLATE DEHYDROGENASE (NAD(P)(+))"/>
    <property type="match status" value="1"/>
</dbReference>
<dbReference type="InterPro" id="IPR001236">
    <property type="entry name" value="Lactate/malate_DH_N"/>
</dbReference>
<dbReference type="InterPro" id="IPR022383">
    <property type="entry name" value="Lactate/malate_DH_C"/>
</dbReference>
<dbReference type="SUPFAM" id="SSF51735">
    <property type="entry name" value="NAD(P)-binding Rossmann-fold domains"/>
    <property type="match status" value="1"/>
</dbReference>
<proteinExistence type="inferred from homology"/>
<evidence type="ECO:0000259" key="4">
    <source>
        <dbReference type="Pfam" id="PF00056"/>
    </source>
</evidence>
<dbReference type="InterPro" id="IPR036291">
    <property type="entry name" value="NAD(P)-bd_dom_sf"/>
</dbReference>
<organism evidence="6 7">
    <name type="scientific">Campylobacter anatolicus</name>
    <dbReference type="NCBI Taxonomy" id="2829105"/>
    <lineage>
        <taxon>Bacteria</taxon>
        <taxon>Pseudomonadati</taxon>
        <taxon>Campylobacterota</taxon>
        <taxon>Epsilonproteobacteria</taxon>
        <taxon>Campylobacterales</taxon>
        <taxon>Campylobacteraceae</taxon>
        <taxon>Campylobacter</taxon>
    </lineage>
</organism>
<evidence type="ECO:0000259" key="5">
    <source>
        <dbReference type="Pfam" id="PF02866"/>
    </source>
</evidence>
<comment type="caution">
    <text evidence="6">The sequence shown here is derived from an EMBL/GenBank/DDBJ whole genome shotgun (WGS) entry which is preliminary data.</text>
</comment>
<gene>
    <name evidence="6" type="ORF">KDD93_05170</name>
</gene>
<evidence type="ECO:0000313" key="6">
    <source>
        <dbReference type="EMBL" id="MBR8463965.1"/>
    </source>
</evidence>
<keyword evidence="2" id="KW-0520">NAD</keyword>
<reference evidence="6 7" key="1">
    <citation type="submission" date="2021-04" db="EMBL/GenBank/DDBJ databases">
        <title>Molecular and phenotypic characterization and identification of bacterial isolates recovered from the Anatolian ground squirrels (Spermophilus xanthoprymnus) and which have the potential to form a new species in the Campylobacter genus.</title>
        <authorList>
            <person name="Aydin F."/>
            <person name="Abay S."/>
            <person name="Kayman T."/>
            <person name="Karakaya E."/>
            <person name="Mustak H.K."/>
            <person name="Mustak I.B."/>
            <person name="Bilgin N."/>
            <person name="Duzler A."/>
            <person name="Sahin O."/>
            <person name="Guran O."/>
            <person name="Saticioglu I.B."/>
        </authorList>
    </citation>
    <scope>NUCLEOTIDE SEQUENCE [LARGE SCALE GENOMIC DNA]</scope>
    <source>
        <strain evidence="7">faydin-G24</strain>
    </source>
</reference>
<feature type="domain" description="Lactate/malate dehydrogenase N-terminal" evidence="4">
    <location>
        <begin position="1"/>
        <end position="141"/>
    </location>
</feature>
<dbReference type="EMBL" id="JAGSSW010000004">
    <property type="protein sequence ID" value="MBR8463965.1"/>
    <property type="molecule type" value="Genomic_DNA"/>
</dbReference>
<evidence type="ECO:0000256" key="2">
    <source>
        <dbReference type="ARBA" id="ARBA00023027"/>
    </source>
</evidence>
<name>A0ABS5HI80_9BACT</name>
<dbReference type="Proteomes" id="UP000682951">
    <property type="component" value="Unassembled WGS sequence"/>
</dbReference>
<comment type="similarity">
    <text evidence="3">Belongs to the LDH/MDH superfamily.</text>
</comment>
<dbReference type="RefSeq" id="WP_212141973.1">
    <property type="nucleotide sequence ID" value="NZ_JAGSSW010000004.1"/>
</dbReference>
<dbReference type="SUPFAM" id="SSF56327">
    <property type="entry name" value="LDH C-terminal domain-like"/>
    <property type="match status" value="1"/>
</dbReference>
<dbReference type="InterPro" id="IPR001557">
    <property type="entry name" value="L-lactate/malate_DH"/>
</dbReference>
<dbReference type="PIRSF" id="PIRSF000102">
    <property type="entry name" value="Lac_mal_DH"/>
    <property type="match status" value="1"/>
</dbReference>
<protein>
    <submittedName>
        <fullName evidence="6">Malate dehydrogenase</fullName>
    </submittedName>
</protein>
<accession>A0ABS5HI80</accession>
<dbReference type="Pfam" id="PF00056">
    <property type="entry name" value="Ldh_1_N"/>
    <property type="match status" value="1"/>
</dbReference>
<dbReference type="Gene3D" id="3.40.50.720">
    <property type="entry name" value="NAD(P)-binding Rossmann-like Domain"/>
    <property type="match status" value="1"/>
</dbReference>
<keyword evidence="1 3" id="KW-0560">Oxidoreductase</keyword>
<evidence type="ECO:0000256" key="3">
    <source>
        <dbReference type="RuleBase" id="RU003369"/>
    </source>
</evidence>
<evidence type="ECO:0000256" key="1">
    <source>
        <dbReference type="ARBA" id="ARBA00023002"/>
    </source>
</evidence>
<feature type="domain" description="Lactate/malate dehydrogenase C-terminal" evidence="5">
    <location>
        <begin position="145"/>
        <end position="291"/>
    </location>
</feature>
<dbReference type="Pfam" id="PF02866">
    <property type="entry name" value="Ldh_1_C"/>
    <property type="match status" value="1"/>
</dbReference>
<dbReference type="Gene3D" id="3.90.110.10">
    <property type="entry name" value="Lactate dehydrogenase/glycoside hydrolase, family 4, C-terminal"/>
    <property type="match status" value="1"/>
</dbReference>
<sequence>MKISIIGAGNVGASIAYALAMRNVCDNIALVDIFGDVARAKAIDISQSSCVFDGAISVVGGEDAILLRDSDIVIITAGSPRKDGQSRDDLLVKNAEVVKIAAQNIAKYAPNSLIIVVTNPLDVMVWVAYKFSGFKRERVMGMAGELDSARCRYELSKFKNVSTSSVSAKTIGAHNDKMIVSNANLSENLNTDELKVVAYETKTGGAKIVKLLGTSAYYAPAAAVVKMCEAIKFNKGESISACVILSDDLSCGRVIKLGKDGVNQIFSPNGLSADELNELALSEEEISKNIKFLRQNL</sequence>
<dbReference type="PANTHER" id="PTHR43128:SF16">
    <property type="entry name" value="L-LACTATE DEHYDROGENASE"/>
    <property type="match status" value="1"/>
</dbReference>
<keyword evidence="7" id="KW-1185">Reference proteome</keyword>
<dbReference type="InterPro" id="IPR015955">
    <property type="entry name" value="Lactate_DH/Glyco_Ohase_4_C"/>
</dbReference>
<evidence type="ECO:0000313" key="7">
    <source>
        <dbReference type="Proteomes" id="UP000682951"/>
    </source>
</evidence>